<evidence type="ECO:0000313" key="7">
    <source>
        <dbReference type="Proteomes" id="UP000054632"/>
    </source>
</evidence>
<feature type="repeat" description="ANK" evidence="2">
    <location>
        <begin position="62"/>
        <end position="94"/>
    </location>
</feature>
<dbReference type="PANTHER" id="PTHR44329">
    <property type="entry name" value="SERINE/THREONINE-PROTEIN KINASE TNNI3K-RELATED"/>
    <property type="match status" value="1"/>
</dbReference>
<dbReference type="Proteomes" id="UP000054632">
    <property type="component" value="Unassembled WGS sequence"/>
</dbReference>
<dbReference type="EMBL" id="JYDT01000067">
    <property type="protein sequence ID" value="KRY86738.1"/>
    <property type="molecule type" value="Genomic_DNA"/>
</dbReference>
<evidence type="ECO:0000313" key="8">
    <source>
        <dbReference type="Proteomes" id="UP000054815"/>
    </source>
</evidence>
<keyword evidence="2" id="KW-0040">ANK repeat</keyword>
<dbReference type="InterPro" id="IPR051681">
    <property type="entry name" value="Ser/Thr_Kinases-Pseudokinases"/>
</dbReference>
<dbReference type="PANTHER" id="PTHR44329:SF57">
    <property type="entry name" value="INTEGRIN-LINKED PROTEIN KINASE"/>
    <property type="match status" value="1"/>
</dbReference>
<evidence type="ECO:0000259" key="3">
    <source>
        <dbReference type="PROSITE" id="PS50011"/>
    </source>
</evidence>
<dbReference type="PIRSF" id="PIRSF000654">
    <property type="entry name" value="Integrin-linked_kinase"/>
    <property type="match status" value="1"/>
</dbReference>
<dbReference type="SMART" id="SM00248">
    <property type="entry name" value="ANK"/>
    <property type="match status" value="4"/>
</dbReference>
<dbReference type="Pfam" id="PF12796">
    <property type="entry name" value="Ank_2"/>
    <property type="match status" value="1"/>
</dbReference>
<dbReference type="InterPro" id="IPR036770">
    <property type="entry name" value="Ankyrin_rpt-contain_sf"/>
</dbReference>
<reference evidence="7 8" key="1">
    <citation type="submission" date="2015-01" db="EMBL/GenBank/DDBJ databases">
        <title>Evolution of Trichinella species and genotypes.</title>
        <authorList>
            <person name="Korhonen P.K."/>
            <person name="Edoardo P."/>
            <person name="Giuseppe L.R."/>
            <person name="Gasser R.B."/>
        </authorList>
    </citation>
    <scope>NUCLEOTIDE SEQUENCE [LARGE SCALE GENOMIC DNA]</scope>
    <source>
        <strain evidence="5">ISS13</strain>
        <strain evidence="4">ISS141</strain>
        <strain evidence="6">ISS470</strain>
    </source>
</reference>
<feature type="domain" description="Protein kinase" evidence="3">
    <location>
        <begin position="246"/>
        <end position="497"/>
    </location>
</feature>
<evidence type="ECO:0000256" key="1">
    <source>
        <dbReference type="ARBA" id="ARBA00005843"/>
    </source>
</evidence>
<dbReference type="InterPro" id="IPR001245">
    <property type="entry name" value="Ser-Thr/Tyr_kinase_cat_dom"/>
</dbReference>
<keyword evidence="4" id="KW-0808">Transferase</keyword>
<comment type="similarity">
    <text evidence="1">Belongs to the protein kinase superfamily. TKL Ser/Thr protein kinase family.</text>
</comment>
<feature type="non-terminal residue" evidence="4">
    <location>
        <position position="1"/>
    </location>
</feature>
<dbReference type="EMBL" id="JYDR01000012">
    <property type="protein sequence ID" value="KRY76323.1"/>
    <property type="molecule type" value="Genomic_DNA"/>
</dbReference>
<dbReference type="Gene3D" id="1.25.40.20">
    <property type="entry name" value="Ankyrin repeat-containing domain"/>
    <property type="match status" value="1"/>
</dbReference>
<dbReference type="EMBL" id="JYDU01000007">
    <property type="protein sequence ID" value="KRY00706.1"/>
    <property type="molecule type" value="Genomic_DNA"/>
</dbReference>
<keyword evidence="4" id="KW-0418">Kinase</keyword>
<dbReference type="GO" id="GO:0034446">
    <property type="term" value="P:substrate adhesion-dependent cell spreading"/>
    <property type="evidence" value="ECO:0007669"/>
    <property type="project" value="TreeGrafter"/>
</dbReference>
<dbReference type="GO" id="GO:0007160">
    <property type="term" value="P:cell-matrix adhesion"/>
    <property type="evidence" value="ECO:0007669"/>
    <property type="project" value="TreeGrafter"/>
</dbReference>
<dbReference type="OrthoDB" id="6718656at2759"/>
<dbReference type="SUPFAM" id="SSF48403">
    <property type="entry name" value="Ankyrin repeat"/>
    <property type="match status" value="1"/>
</dbReference>
<evidence type="ECO:0000313" key="9">
    <source>
        <dbReference type="Proteomes" id="UP000054995"/>
    </source>
</evidence>
<keyword evidence="9" id="KW-1185">Reference proteome</keyword>
<dbReference type="InterPro" id="IPR000719">
    <property type="entry name" value="Prot_kinase_dom"/>
</dbReference>
<dbReference type="SUPFAM" id="SSF56112">
    <property type="entry name" value="Protein kinase-like (PK-like)"/>
    <property type="match status" value="1"/>
</dbReference>
<dbReference type="GO" id="GO:0001725">
    <property type="term" value="C:stress fiber"/>
    <property type="evidence" value="ECO:0007669"/>
    <property type="project" value="TreeGrafter"/>
</dbReference>
<dbReference type="STRING" id="6337.A0A0V0YK45"/>
<proteinExistence type="inferred from homology"/>
<dbReference type="GO" id="GO:0005925">
    <property type="term" value="C:focal adhesion"/>
    <property type="evidence" value="ECO:0007669"/>
    <property type="project" value="TreeGrafter"/>
</dbReference>
<evidence type="ECO:0000313" key="6">
    <source>
        <dbReference type="EMBL" id="KRY86738.1"/>
    </source>
</evidence>
<dbReference type="InterPro" id="IPR011009">
    <property type="entry name" value="Kinase-like_dom_sf"/>
</dbReference>
<dbReference type="PROSITE" id="PS50297">
    <property type="entry name" value="ANK_REP_REGION"/>
    <property type="match status" value="2"/>
</dbReference>
<name>A0A0V0YK45_TRIPS</name>
<dbReference type="Gene3D" id="1.10.510.10">
    <property type="entry name" value="Transferase(Phosphotransferase) domain 1"/>
    <property type="match status" value="1"/>
</dbReference>
<dbReference type="Gene3D" id="3.30.200.20">
    <property type="entry name" value="Phosphorylase Kinase, domain 1"/>
    <property type="match status" value="1"/>
</dbReference>
<dbReference type="GO" id="GO:0007229">
    <property type="term" value="P:integrin-mediated signaling pathway"/>
    <property type="evidence" value="ECO:0007669"/>
    <property type="project" value="UniProtKB-KW"/>
</dbReference>
<dbReference type="GO" id="GO:0004674">
    <property type="term" value="F:protein serine/threonine kinase activity"/>
    <property type="evidence" value="ECO:0007669"/>
    <property type="project" value="TreeGrafter"/>
</dbReference>
<feature type="repeat" description="ANK" evidence="2">
    <location>
        <begin position="95"/>
        <end position="127"/>
    </location>
</feature>
<dbReference type="Proteomes" id="UP000054995">
    <property type="component" value="Unassembled WGS sequence"/>
</dbReference>
<dbReference type="PROSITE" id="PS50011">
    <property type="entry name" value="PROTEIN_KINASE_DOM"/>
    <property type="match status" value="1"/>
</dbReference>
<dbReference type="InterPro" id="IPR002110">
    <property type="entry name" value="Ankyrin_rpt"/>
</dbReference>
<evidence type="ECO:0000313" key="4">
    <source>
        <dbReference type="EMBL" id="KRY00706.1"/>
    </source>
</evidence>
<comment type="caution">
    <text evidence="4">The sequence shown here is derived from an EMBL/GenBank/DDBJ whole genome shotgun (WGS) entry which is preliminary data.</text>
</comment>
<dbReference type="Proteomes" id="UP000054815">
    <property type="component" value="Unassembled WGS sequence"/>
</dbReference>
<protein>
    <submittedName>
        <fullName evidence="4">Integrin-linked protein kinase</fullName>
    </submittedName>
</protein>
<dbReference type="AlphaFoldDB" id="A0A0V0YK45"/>
<dbReference type="FunFam" id="1.25.40.20:FF:000050">
    <property type="entry name" value="integrin-linked protein kinase"/>
    <property type="match status" value="1"/>
</dbReference>
<dbReference type="Pfam" id="PF07714">
    <property type="entry name" value="PK_Tyr_Ser-Thr"/>
    <property type="match status" value="1"/>
</dbReference>
<dbReference type="PROSITE" id="PS50088">
    <property type="entry name" value="ANK_REPEAT"/>
    <property type="match status" value="2"/>
</dbReference>
<dbReference type="FunFam" id="3.30.200.20:FF:000245">
    <property type="entry name" value="Integrin-linked protein kinase"/>
    <property type="match status" value="1"/>
</dbReference>
<gene>
    <name evidence="4" type="primary">ILK</name>
    <name evidence="5" type="ORF">T4A_10619</name>
    <name evidence="6" type="ORF">T4D_11683</name>
    <name evidence="4" type="ORF">T4E_8186</name>
</gene>
<accession>A0A0V0YK45</accession>
<dbReference type="GO" id="GO:0005524">
    <property type="term" value="F:ATP binding"/>
    <property type="evidence" value="ECO:0007669"/>
    <property type="project" value="InterPro"/>
</dbReference>
<organism evidence="4 8">
    <name type="scientific">Trichinella pseudospiralis</name>
    <name type="common">Parasitic roundworm</name>
    <dbReference type="NCBI Taxonomy" id="6337"/>
    <lineage>
        <taxon>Eukaryota</taxon>
        <taxon>Metazoa</taxon>
        <taxon>Ecdysozoa</taxon>
        <taxon>Nematoda</taxon>
        <taxon>Enoplea</taxon>
        <taxon>Dorylaimia</taxon>
        <taxon>Trichinellida</taxon>
        <taxon>Trichinellidae</taxon>
        <taxon>Trichinella</taxon>
    </lineage>
</organism>
<keyword evidence="4" id="KW-0401">Integrin</keyword>
<evidence type="ECO:0000313" key="5">
    <source>
        <dbReference type="EMBL" id="KRY76323.1"/>
    </source>
</evidence>
<evidence type="ECO:0000256" key="2">
    <source>
        <dbReference type="PROSITE-ProRule" id="PRU00023"/>
    </source>
</evidence>
<sequence length="502" mass="56562">LHLCAQSEIVLLLSEKMTLTLTKPNVPIILEDVFGWVREGNAFQVRVWLDDVEHDLNLGDDHGFSLLHWAAKGGHMNIVDMLLVRGARINATNIGDDTALHLASAHGHGDIVHRLLTHKADVNAVNEHGNTPLHYACFWGYEAIAEIIFVQNLYPNSVDLLSIKLDASIQDLIRHGASVGICNKYGDTPIDKCRSNIAKHICETAVNCGQDLNYRLPYRDQSWKGTKTRSRDATLSRYSGVDIAQLQLQIKISDGPTGELWRGTWQGNEIVARILNLREVTPRKSRDFQEEYPRLRIFSHPNVCPVLTCCNQPPNLVVVSQYMPFGSLYNILHEQSGIVVDHAQALKFAIDIARGMAFLHSLDPPIARYYLNSDHVVIDEDLCAKLNMADTKFSFQEKNRLYSPAWMSPEALQKRFNEINFKAADMWSFGIILWELCTREVPFADLSPMQIGMKIAVEGLRVNIPPGIGRNTSRLISICLNEEPGKRPNFDQVIPILEKMAQ</sequence>